<dbReference type="Gene3D" id="3.90.950.20">
    <property type="entry name" value="CinA-like"/>
    <property type="match status" value="1"/>
</dbReference>
<evidence type="ECO:0000313" key="2">
    <source>
        <dbReference type="EMBL" id="PSJ44977.1"/>
    </source>
</evidence>
<comment type="caution">
    <text evidence="2">The sequence shown here is derived from an EMBL/GenBank/DDBJ whole genome shotgun (WGS) entry which is preliminary data.</text>
</comment>
<dbReference type="SUPFAM" id="SSF142433">
    <property type="entry name" value="CinA-like"/>
    <property type="match status" value="1"/>
</dbReference>
<proteinExistence type="predicted"/>
<sequence>MTLATFGQERHNTSILNPAHVRRPGLRDSILAQQLGEALAARGWRITTAESCTGGGIAAAITDIAGSSAWFECGYVTYSNAAKSEMLGVSASLIAHYGAVSEAVVVAMARGACAASGCELGVAVSGVAGPGGGSPDKPVGTVWLACYLAPADRLHCHLLRLDGDRLAVRRQAVIAALQECLALLAEHQT</sequence>
<dbReference type="NCBIfam" id="TIGR00199">
    <property type="entry name" value="PncC_domain"/>
    <property type="match status" value="1"/>
</dbReference>
<dbReference type="Proteomes" id="UP000242181">
    <property type="component" value="Unassembled WGS sequence"/>
</dbReference>
<evidence type="ECO:0000259" key="1">
    <source>
        <dbReference type="Pfam" id="PF02464"/>
    </source>
</evidence>
<protein>
    <submittedName>
        <fullName evidence="2">Damage-inducible protein CinA</fullName>
    </submittedName>
</protein>
<keyword evidence="3" id="KW-1185">Reference proteome</keyword>
<dbReference type="AlphaFoldDB" id="A0A2P7R433"/>
<reference evidence="2 3" key="1">
    <citation type="submission" date="2018-03" db="EMBL/GenBank/DDBJ databases">
        <title>The draft genome of Zobellella taiwanensis JCM 13381.</title>
        <authorList>
            <person name="Liu L."/>
            <person name="Li L."/>
            <person name="Wang T."/>
            <person name="Zhang X."/>
            <person name="Liang L."/>
        </authorList>
    </citation>
    <scope>NUCLEOTIDE SEQUENCE [LARGE SCALE GENOMIC DNA]</scope>
    <source>
        <strain evidence="2 3">JCM 13381</strain>
    </source>
</reference>
<gene>
    <name evidence="2" type="ORF">C7I36_05760</name>
</gene>
<dbReference type="InterPro" id="IPR008136">
    <property type="entry name" value="CinA_C"/>
</dbReference>
<dbReference type="EMBL" id="PXYH01000006">
    <property type="protein sequence ID" value="PSJ44977.1"/>
    <property type="molecule type" value="Genomic_DNA"/>
</dbReference>
<dbReference type="InterPro" id="IPR036653">
    <property type="entry name" value="CinA-like_C"/>
</dbReference>
<name>A0A2P7R433_9GAMM</name>
<organism evidence="2 3">
    <name type="scientific">Zobellella taiwanensis</name>
    <dbReference type="NCBI Taxonomy" id="347535"/>
    <lineage>
        <taxon>Bacteria</taxon>
        <taxon>Pseudomonadati</taxon>
        <taxon>Pseudomonadota</taxon>
        <taxon>Gammaproteobacteria</taxon>
        <taxon>Aeromonadales</taxon>
        <taxon>Aeromonadaceae</taxon>
        <taxon>Zobellella</taxon>
    </lineage>
</organism>
<accession>A0A2P7R433</accession>
<evidence type="ECO:0000313" key="3">
    <source>
        <dbReference type="Proteomes" id="UP000242181"/>
    </source>
</evidence>
<dbReference type="OrthoDB" id="9801454at2"/>
<feature type="domain" description="CinA C-terminal" evidence="1">
    <location>
        <begin position="31"/>
        <end position="181"/>
    </location>
</feature>
<dbReference type="Pfam" id="PF02464">
    <property type="entry name" value="CinA"/>
    <property type="match status" value="1"/>
</dbReference>